<feature type="compositionally biased region" description="Polar residues" evidence="1">
    <location>
        <begin position="215"/>
        <end position="228"/>
    </location>
</feature>
<feature type="region of interest" description="Disordered" evidence="1">
    <location>
        <begin position="215"/>
        <end position="236"/>
    </location>
</feature>
<accession>A0ABR3UHU1</accession>
<evidence type="ECO:0000256" key="1">
    <source>
        <dbReference type="SAM" id="MobiDB-lite"/>
    </source>
</evidence>
<evidence type="ECO:0000313" key="3">
    <source>
        <dbReference type="Proteomes" id="UP001578633"/>
    </source>
</evidence>
<name>A0ABR3UHU1_9PLEO</name>
<organism evidence="2 3">
    <name type="scientific">Alternaria dauci</name>
    <dbReference type="NCBI Taxonomy" id="48095"/>
    <lineage>
        <taxon>Eukaryota</taxon>
        <taxon>Fungi</taxon>
        <taxon>Dikarya</taxon>
        <taxon>Ascomycota</taxon>
        <taxon>Pezizomycotina</taxon>
        <taxon>Dothideomycetes</taxon>
        <taxon>Pleosporomycetidae</taxon>
        <taxon>Pleosporales</taxon>
        <taxon>Pleosporineae</taxon>
        <taxon>Pleosporaceae</taxon>
        <taxon>Alternaria</taxon>
        <taxon>Alternaria sect. Porri</taxon>
    </lineage>
</organism>
<dbReference type="GeneID" id="96086338"/>
<dbReference type="EMBL" id="JBHGVX010000005">
    <property type="protein sequence ID" value="KAL1795792.1"/>
    <property type="molecule type" value="Genomic_DNA"/>
</dbReference>
<keyword evidence="3" id="KW-1185">Reference proteome</keyword>
<dbReference type="Proteomes" id="UP001578633">
    <property type="component" value="Chromosome 5"/>
</dbReference>
<gene>
    <name evidence="2" type="ORF">ACET3X_006016</name>
</gene>
<sequence>MDHNQDNMNFDFMLDFDQQYAPTDPSLDNMFAPSALNHVYQKSAQHYNYQGHDPTGYNAFVPDATPCGAYHTAYQRPMTPDSTADHLEPHDGQLHGAFQDLNGQATNTQLQEETEYSSESWRTLVDFEIPDFRQTSIDNIPDLQALLTAYLGSYGPQSTAANATRMQYAKALAFALLTHYHPASQGYTVEPTSPGPMAKTGMNFILATDDKSDVWQASSSNKANSPQRPTKRELERAERAEQVAKVAEYNRRFAYMANLQWDYISPEDIAAFMVMCKTEVRDENTGMMTYEQHPHTYLIIMIDDFDQVPRLSKENTVHRSDILTDALCRRGKVRNGHGMLLYGPRLECYTFDRGNEWVYPDSDNEEGEQEPQDIEPNMEVLQSGGQDIDFDMRTMSLEIIDAAFRDIAVRQVAYMPGPQLDAEEVAGFAEIDEEMEE</sequence>
<proteinExistence type="predicted"/>
<dbReference type="RefSeq" id="XP_069306376.1">
    <property type="nucleotide sequence ID" value="XM_069452181.1"/>
</dbReference>
<comment type="caution">
    <text evidence="2">The sequence shown here is derived from an EMBL/GenBank/DDBJ whole genome shotgun (WGS) entry which is preliminary data.</text>
</comment>
<protein>
    <submittedName>
        <fullName evidence="2">Uncharacterized protein</fullName>
    </submittedName>
</protein>
<reference evidence="2 3" key="1">
    <citation type="submission" date="2024-09" db="EMBL/GenBank/DDBJ databases">
        <title>T2T genomes of carrot and Alternaria dauci and their utility for understanding host-pathogen interaction during carrot leaf blight disease.</title>
        <authorList>
            <person name="Liu W."/>
            <person name="Xu S."/>
            <person name="Ou C."/>
            <person name="Liu X."/>
            <person name="Zhuang F."/>
            <person name="Deng X.W."/>
        </authorList>
    </citation>
    <scope>NUCLEOTIDE SEQUENCE [LARGE SCALE GENOMIC DNA]</scope>
    <source>
        <strain evidence="2 3">A2016</strain>
    </source>
</reference>
<evidence type="ECO:0000313" key="2">
    <source>
        <dbReference type="EMBL" id="KAL1795792.1"/>
    </source>
</evidence>